<dbReference type="InterPro" id="IPR000182">
    <property type="entry name" value="GNAT_dom"/>
</dbReference>
<proteinExistence type="predicted"/>
<keyword evidence="1" id="KW-0808">Transferase</keyword>
<accession>A0ABS3CX13</accession>
<organism evidence="4 5">
    <name type="scientific">Bowmanella yangjiangensis</name>
    <dbReference type="NCBI Taxonomy" id="2811230"/>
    <lineage>
        <taxon>Bacteria</taxon>
        <taxon>Pseudomonadati</taxon>
        <taxon>Pseudomonadota</taxon>
        <taxon>Gammaproteobacteria</taxon>
        <taxon>Alteromonadales</taxon>
        <taxon>Alteromonadaceae</taxon>
        <taxon>Bowmanella</taxon>
    </lineage>
</organism>
<dbReference type="RefSeq" id="WP_206594963.1">
    <property type="nucleotide sequence ID" value="NZ_JAFKCS010000014.1"/>
</dbReference>
<evidence type="ECO:0000313" key="4">
    <source>
        <dbReference type="EMBL" id="MBN7821054.1"/>
    </source>
</evidence>
<dbReference type="InterPro" id="IPR050832">
    <property type="entry name" value="Bact_Acetyltransf"/>
</dbReference>
<dbReference type="Proteomes" id="UP000663992">
    <property type="component" value="Unassembled WGS sequence"/>
</dbReference>
<dbReference type="PROSITE" id="PS51186">
    <property type="entry name" value="GNAT"/>
    <property type="match status" value="1"/>
</dbReference>
<dbReference type="EMBL" id="JAFKCS010000014">
    <property type="protein sequence ID" value="MBN7821054.1"/>
    <property type="molecule type" value="Genomic_DNA"/>
</dbReference>
<evidence type="ECO:0000313" key="5">
    <source>
        <dbReference type="Proteomes" id="UP000663992"/>
    </source>
</evidence>
<evidence type="ECO:0000256" key="1">
    <source>
        <dbReference type="ARBA" id="ARBA00022679"/>
    </source>
</evidence>
<keyword evidence="5" id="KW-1185">Reference proteome</keyword>
<evidence type="ECO:0000256" key="2">
    <source>
        <dbReference type="ARBA" id="ARBA00023315"/>
    </source>
</evidence>
<dbReference type="CDD" id="cd04301">
    <property type="entry name" value="NAT_SF"/>
    <property type="match status" value="1"/>
</dbReference>
<dbReference type="Gene3D" id="3.40.630.30">
    <property type="match status" value="1"/>
</dbReference>
<gene>
    <name evidence="4" type="ORF">J0A65_14380</name>
</gene>
<reference evidence="4 5" key="1">
    <citation type="submission" date="2021-03" db="EMBL/GenBank/DDBJ databases">
        <title>novel species isolated from a fishpond in China.</title>
        <authorList>
            <person name="Lu H."/>
            <person name="Cai Z."/>
        </authorList>
    </citation>
    <scope>NUCLEOTIDE SEQUENCE [LARGE SCALE GENOMIC DNA]</scope>
    <source>
        <strain evidence="4 5">Y57</strain>
    </source>
</reference>
<dbReference type="SUPFAM" id="SSF55729">
    <property type="entry name" value="Acyl-CoA N-acyltransferases (Nat)"/>
    <property type="match status" value="1"/>
</dbReference>
<keyword evidence="2" id="KW-0012">Acyltransferase</keyword>
<sequence length="154" mass="16985">MTFILRQANPSDADVLSSIAMRAKAHWAYSADFMAAVAAELRVSSTQLQSPDWLCQVAVQDLRIVGYALVDASKAQQWVLDAMFVLPEVMGLGVGKQLMTWVKTSMQRLQCPELMIPSDPYAEAFYVKMGATKIGETPSDSIVGRMLPLMKLKV</sequence>
<protein>
    <submittedName>
        <fullName evidence="4">GNAT family N-acetyltransferase</fullName>
    </submittedName>
</protein>
<dbReference type="PANTHER" id="PTHR43877">
    <property type="entry name" value="AMINOALKYLPHOSPHONATE N-ACETYLTRANSFERASE-RELATED-RELATED"/>
    <property type="match status" value="1"/>
</dbReference>
<feature type="domain" description="N-acetyltransferase" evidence="3">
    <location>
        <begin position="3"/>
        <end position="154"/>
    </location>
</feature>
<evidence type="ECO:0000259" key="3">
    <source>
        <dbReference type="PROSITE" id="PS51186"/>
    </source>
</evidence>
<dbReference type="InterPro" id="IPR016181">
    <property type="entry name" value="Acyl_CoA_acyltransferase"/>
</dbReference>
<comment type="caution">
    <text evidence="4">The sequence shown here is derived from an EMBL/GenBank/DDBJ whole genome shotgun (WGS) entry which is preliminary data.</text>
</comment>
<dbReference type="Pfam" id="PF13673">
    <property type="entry name" value="Acetyltransf_10"/>
    <property type="match status" value="1"/>
</dbReference>
<name>A0ABS3CX13_9ALTE</name>
<dbReference type="PANTHER" id="PTHR43877:SF2">
    <property type="entry name" value="AMINOALKYLPHOSPHONATE N-ACETYLTRANSFERASE-RELATED"/>
    <property type="match status" value="1"/>
</dbReference>